<organism evidence="1">
    <name type="scientific">marine metagenome</name>
    <dbReference type="NCBI Taxonomy" id="408172"/>
    <lineage>
        <taxon>unclassified sequences</taxon>
        <taxon>metagenomes</taxon>
        <taxon>ecological metagenomes</taxon>
    </lineage>
</organism>
<dbReference type="AlphaFoldDB" id="A0A382GDK4"/>
<evidence type="ECO:0000313" key="1">
    <source>
        <dbReference type="EMBL" id="SVB73268.1"/>
    </source>
</evidence>
<protein>
    <submittedName>
        <fullName evidence="1">Uncharacterized protein</fullName>
    </submittedName>
</protein>
<accession>A0A382GDK4</accession>
<sequence length="40" mass="4228">MVSIPTAVHTSGIAQAPVAKFEEHANAYTSDKVLRLLGCT</sequence>
<feature type="non-terminal residue" evidence="1">
    <location>
        <position position="40"/>
    </location>
</feature>
<gene>
    <name evidence="1" type="ORF">METZ01_LOCUS226122</name>
</gene>
<reference evidence="1" key="1">
    <citation type="submission" date="2018-05" db="EMBL/GenBank/DDBJ databases">
        <authorList>
            <person name="Lanie J.A."/>
            <person name="Ng W.-L."/>
            <person name="Kazmierczak K.M."/>
            <person name="Andrzejewski T.M."/>
            <person name="Davidsen T.M."/>
            <person name="Wayne K.J."/>
            <person name="Tettelin H."/>
            <person name="Glass J.I."/>
            <person name="Rusch D."/>
            <person name="Podicherti R."/>
            <person name="Tsui H.-C.T."/>
            <person name="Winkler M.E."/>
        </authorList>
    </citation>
    <scope>NUCLEOTIDE SEQUENCE</scope>
</reference>
<proteinExistence type="predicted"/>
<dbReference type="EMBL" id="UINC01054945">
    <property type="protein sequence ID" value="SVB73268.1"/>
    <property type="molecule type" value="Genomic_DNA"/>
</dbReference>
<name>A0A382GDK4_9ZZZZ</name>